<evidence type="ECO:0000256" key="1">
    <source>
        <dbReference type="SAM" id="MobiDB-lite"/>
    </source>
</evidence>
<dbReference type="InterPro" id="IPR012336">
    <property type="entry name" value="Thioredoxin-like_fold"/>
</dbReference>
<feature type="domain" description="Thioredoxin-like fold" evidence="3">
    <location>
        <begin position="89"/>
        <end position="188"/>
    </location>
</feature>
<protein>
    <recommendedName>
        <fullName evidence="6">Mitochondrial outer membrane protein</fullName>
    </recommendedName>
</protein>
<proteinExistence type="predicted"/>
<dbReference type="Pfam" id="PF17172">
    <property type="entry name" value="GST_N_4"/>
    <property type="match status" value="1"/>
</dbReference>
<dbReference type="RefSeq" id="XP_064659306.1">
    <property type="nucleotide sequence ID" value="XM_064801945.1"/>
</dbReference>
<feature type="compositionally biased region" description="Basic and acidic residues" evidence="1">
    <location>
        <begin position="1"/>
        <end position="13"/>
    </location>
</feature>
<feature type="domain" description="Metaxin glutathione S-transferase" evidence="2">
    <location>
        <begin position="241"/>
        <end position="306"/>
    </location>
</feature>
<reference evidence="4 5" key="1">
    <citation type="submission" date="2023-08" db="EMBL/GenBank/DDBJ databases">
        <title>Black Yeasts Isolated from many extreme environments.</title>
        <authorList>
            <person name="Coleine C."/>
            <person name="Stajich J.E."/>
            <person name="Selbmann L."/>
        </authorList>
    </citation>
    <scope>NUCLEOTIDE SEQUENCE [LARGE SCALE GENOMIC DNA]</scope>
    <source>
        <strain evidence="4 5">CCFEE 5935</strain>
    </source>
</reference>
<evidence type="ECO:0000259" key="3">
    <source>
        <dbReference type="Pfam" id="PF17172"/>
    </source>
</evidence>
<feature type="region of interest" description="Disordered" evidence="1">
    <location>
        <begin position="1"/>
        <end position="31"/>
    </location>
</feature>
<dbReference type="PANTHER" id="PTHR12289:SF44">
    <property type="entry name" value="OUTER MEMBRANE PROTEIN (SAM35), PUTATIVE (AFU_ORTHOLOGUE AFUA_1G13180)-RELATED"/>
    <property type="match status" value="1"/>
</dbReference>
<evidence type="ECO:0000313" key="4">
    <source>
        <dbReference type="EMBL" id="KAK5170108.1"/>
    </source>
</evidence>
<dbReference type="PANTHER" id="PTHR12289">
    <property type="entry name" value="METAXIN RELATED"/>
    <property type="match status" value="1"/>
</dbReference>
<keyword evidence="5" id="KW-1185">Reference proteome</keyword>
<dbReference type="Pfam" id="PF17171">
    <property type="entry name" value="GST_C_6"/>
    <property type="match status" value="1"/>
</dbReference>
<sequence>MSSDEPVHDDTNDSKQTPAKPSEPAARSNRGYSIFTVPAPLKRIFDRFPLVTYAENDAPLRAPTARDTHGLHIFTTASDARNGRPSFNPACLKWQTFLKIAGAPFHAVASSNHASPSGSLPFLLPTAADQATTPAPIPSSKLRRWVNAQSGANKSQEPLDVRGDAYPSLLEDGVRKAWLYQLYINPANAALVDRLYVSPCSSNIFVRMTTSHQLQQAAQHELSKASASNTIHEADVLQEAAASFEALSTLLDSDEWFFGRDGPGLFDASVFAYTHLILDSDMQWQDNALSDALMDHGNLVKHRDRMVEMYY</sequence>
<dbReference type="InterPro" id="IPR050931">
    <property type="entry name" value="Mito_Protein_Transport_Metaxin"/>
</dbReference>
<dbReference type="GO" id="GO:0001401">
    <property type="term" value="C:SAM complex"/>
    <property type="evidence" value="ECO:0007669"/>
    <property type="project" value="TreeGrafter"/>
</dbReference>
<evidence type="ECO:0008006" key="6">
    <source>
        <dbReference type="Google" id="ProtNLM"/>
    </source>
</evidence>
<dbReference type="Proteomes" id="UP001337655">
    <property type="component" value="Unassembled WGS sequence"/>
</dbReference>
<evidence type="ECO:0000259" key="2">
    <source>
        <dbReference type="Pfam" id="PF17171"/>
    </source>
</evidence>
<dbReference type="GeneID" id="89926037"/>
<dbReference type="AlphaFoldDB" id="A0AAV9PE52"/>
<dbReference type="InterPro" id="IPR033468">
    <property type="entry name" value="Metaxin_GST"/>
</dbReference>
<dbReference type="CDD" id="cd03193">
    <property type="entry name" value="GST_C_Metaxin"/>
    <property type="match status" value="1"/>
</dbReference>
<dbReference type="GO" id="GO:0007005">
    <property type="term" value="P:mitochondrion organization"/>
    <property type="evidence" value="ECO:0007669"/>
    <property type="project" value="TreeGrafter"/>
</dbReference>
<accession>A0AAV9PE52</accession>
<evidence type="ECO:0000313" key="5">
    <source>
        <dbReference type="Proteomes" id="UP001337655"/>
    </source>
</evidence>
<organism evidence="4 5">
    <name type="scientific">Saxophila tyrrhenica</name>
    <dbReference type="NCBI Taxonomy" id="1690608"/>
    <lineage>
        <taxon>Eukaryota</taxon>
        <taxon>Fungi</taxon>
        <taxon>Dikarya</taxon>
        <taxon>Ascomycota</taxon>
        <taxon>Pezizomycotina</taxon>
        <taxon>Dothideomycetes</taxon>
        <taxon>Dothideomycetidae</taxon>
        <taxon>Mycosphaerellales</taxon>
        <taxon>Extremaceae</taxon>
        <taxon>Saxophila</taxon>
    </lineage>
</organism>
<comment type="caution">
    <text evidence="4">The sequence shown here is derived from an EMBL/GenBank/DDBJ whole genome shotgun (WGS) entry which is preliminary data.</text>
</comment>
<dbReference type="EMBL" id="JAVRRT010000007">
    <property type="protein sequence ID" value="KAK5170108.1"/>
    <property type="molecule type" value="Genomic_DNA"/>
</dbReference>
<name>A0AAV9PE52_9PEZI</name>
<gene>
    <name evidence="4" type="ORF">LTR77_004692</name>
</gene>